<evidence type="ECO:0000313" key="2">
    <source>
        <dbReference type="EMBL" id="KIP08092.1"/>
    </source>
</evidence>
<dbReference type="Proteomes" id="UP000053257">
    <property type="component" value="Unassembled WGS sequence"/>
</dbReference>
<dbReference type="AlphaFoldDB" id="A0A0C3S991"/>
<feature type="compositionally biased region" description="Low complexity" evidence="1">
    <location>
        <begin position="27"/>
        <end position="42"/>
    </location>
</feature>
<protein>
    <submittedName>
        <fullName evidence="2">Uncharacterized protein</fullName>
    </submittedName>
</protein>
<dbReference type="HOGENOM" id="CLU_1917814_0_0_1"/>
<evidence type="ECO:0000313" key="3">
    <source>
        <dbReference type="Proteomes" id="UP000053257"/>
    </source>
</evidence>
<feature type="compositionally biased region" description="Polar residues" evidence="1">
    <location>
        <begin position="1"/>
        <end position="16"/>
    </location>
</feature>
<sequence>MCRASATGSRRATQSPPRSPARQRCSPARGDAHAAAAPQGAARGACAPSTAAAAGSDGAVEDGPGPLQAACWVASVRLRAPERRPRAASRVWQVGPQRLSASSCRYQPGGVRTFAQTSYVRLRGYEDSSPTV</sequence>
<gene>
    <name evidence="2" type="ORF">PHLGIDRAFT_391765</name>
</gene>
<reference evidence="2 3" key="1">
    <citation type="journal article" date="2014" name="PLoS Genet.">
        <title>Analysis of the Phlebiopsis gigantea genome, transcriptome and secretome provides insight into its pioneer colonization strategies of wood.</title>
        <authorList>
            <person name="Hori C."/>
            <person name="Ishida T."/>
            <person name="Igarashi K."/>
            <person name="Samejima M."/>
            <person name="Suzuki H."/>
            <person name="Master E."/>
            <person name="Ferreira P."/>
            <person name="Ruiz-Duenas F.J."/>
            <person name="Held B."/>
            <person name="Canessa P."/>
            <person name="Larrondo L.F."/>
            <person name="Schmoll M."/>
            <person name="Druzhinina I.S."/>
            <person name="Kubicek C.P."/>
            <person name="Gaskell J.A."/>
            <person name="Kersten P."/>
            <person name="St John F."/>
            <person name="Glasner J."/>
            <person name="Sabat G."/>
            <person name="Splinter BonDurant S."/>
            <person name="Syed K."/>
            <person name="Yadav J."/>
            <person name="Mgbeahuruike A.C."/>
            <person name="Kovalchuk A."/>
            <person name="Asiegbu F.O."/>
            <person name="Lackner G."/>
            <person name="Hoffmeister D."/>
            <person name="Rencoret J."/>
            <person name="Gutierrez A."/>
            <person name="Sun H."/>
            <person name="Lindquist E."/>
            <person name="Barry K."/>
            <person name="Riley R."/>
            <person name="Grigoriev I.V."/>
            <person name="Henrissat B."/>
            <person name="Kues U."/>
            <person name="Berka R.M."/>
            <person name="Martinez A.T."/>
            <person name="Covert S.F."/>
            <person name="Blanchette R.A."/>
            <person name="Cullen D."/>
        </authorList>
    </citation>
    <scope>NUCLEOTIDE SEQUENCE [LARGE SCALE GENOMIC DNA]</scope>
    <source>
        <strain evidence="2 3">11061_1 CR5-6</strain>
    </source>
</reference>
<proteinExistence type="predicted"/>
<name>A0A0C3S991_PHLG1</name>
<organism evidence="2 3">
    <name type="scientific">Phlebiopsis gigantea (strain 11061_1 CR5-6)</name>
    <name type="common">White-rot fungus</name>
    <name type="synonym">Peniophora gigantea</name>
    <dbReference type="NCBI Taxonomy" id="745531"/>
    <lineage>
        <taxon>Eukaryota</taxon>
        <taxon>Fungi</taxon>
        <taxon>Dikarya</taxon>
        <taxon>Basidiomycota</taxon>
        <taxon>Agaricomycotina</taxon>
        <taxon>Agaricomycetes</taxon>
        <taxon>Polyporales</taxon>
        <taxon>Phanerochaetaceae</taxon>
        <taxon>Phlebiopsis</taxon>
    </lineage>
</organism>
<accession>A0A0C3S991</accession>
<evidence type="ECO:0000256" key="1">
    <source>
        <dbReference type="SAM" id="MobiDB-lite"/>
    </source>
</evidence>
<keyword evidence="3" id="KW-1185">Reference proteome</keyword>
<dbReference type="EMBL" id="KN840485">
    <property type="protein sequence ID" value="KIP08092.1"/>
    <property type="molecule type" value="Genomic_DNA"/>
</dbReference>
<feature type="region of interest" description="Disordered" evidence="1">
    <location>
        <begin position="1"/>
        <end position="42"/>
    </location>
</feature>